<keyword evidence="2" id="KW-1185">Reference proteome</keyword>
<accession>A0ACA9R888</accession>
<gene>
    <name evidence="1" type="ORF">RPERSI_LOCUS17507</name>
</gene>
<evidence type="ECO:0000313" key="1">
    <source>
        <dbReference type="EMBL" id="CAG8780512.1"/>
    </source>
</evidence>
<feature type="non-terminal residue" evidence="1">
    <location>
        <position position="90"/>
    </location>
</feature>
<sequence>NNVNGDLDDNLSDAEDDETCNNREISEYIKSHNPVGGVSELRSSGMTNNIHTFEKECVLNLLGKIIQESVENEQNYLDAILMPHSNKPKN</sequence>
<dbReference type="Proteomes" id="UP000789920">
    <property type="component" value="Unassembled WGS sequence"/>
</dbReference>
<name>A0ACA9R888_9GLOM</name>
<comment type="caution">
    <text evidence="1">The sequence shown here is derived from an EMBL/GenBank/DDBJ whole genome shotgun (WGS) entry which is preliminary data.</text>
</comment>
<feature type="non-terminal residue" evidence="1">
    <location>
        <position position="1"/>
    </location>
</feature>
<reference evidence="1" key="1">
    <citation type="submission" date="2021-06" db="EMBL/GenBank/DDBJ databases">
        <authorList>
            <person name="Kallberg Y."/>
            <person name="Tangrot J."/>
            <person name="Rosling A."/>
        </authorList>
    </citation>
    <scope>NUCLEOTIDE SEQUENCE</scope>
    <source>
        <strain evidence="1">MA461A</strain>
    </source>
</reference>
<organism evidence="1 2">
    <name type="scientific">Racocetra persica</name>
    <dbReference type="NCBI Taxonomy" id="160502"/>
    <lineage>
        <taxon>Eukaryota</taxon>
        <taxon>Fungi</taxon>
        <taxon>Fungi incertae sedis</taxon>
        <taxon>Mucoromycota</taxon>
        <taxon>Glomeromycotina</taxon>
        <taxon>Glomeromycetes</taxon>
        <taxon>Diversisporales</taxon>
        <taxon>Gigasporaceae</taxon>
        <taxon>Racocetra</taxon>
    </lineage>
</organism>
<protein>
    <submittedName>
        <fullName evidence="1">4492_t:CDS:1</fullName>
    </submittedName>
</protein>
<proteinExistence type="predicted"/>
<dbReference type="EMBL" id="CAJVQC010044930">
    <property type="protein sequence ID" value="CAG8780512.1"/>
    <property type="molecule type" value="Genomic_DNA"/>
</dbReference>
<evidence type="ECO:0000313" key="2">
    <source>
        <dbReference type="Proteomes" id="UP000789920"/>
    </source>
</evidence>